<name>A0A0P8W5U1_9CLOT</name>
<evidence type="ECO:0000313" key="2">
    <source>
        <dbReference type="Proteomes" id="UP000050326"/>
    </source>
</evidence>
<accession>A0A0P8W5U1</accession>
<evidence type="ECO:0000313" key="1">
    <source>
        <dbReference type="EMBL" id="KPU43340.1"/>
    </source>
</evidence>
<dbReference type="RefSeq" id="WP_160317224.1">
    <property type="nucleotide sequence ID" value="NZ_LKET01000039.1"/>
</dbReference>
<dbReference type="EMBL" id="LKET01000039">
    <property type="protein sequence ID" value="KPU43340.1"/>
    <property type="molecule type" value="Genomic_DNA"/>
</dbReference>
<comment type="caution">
    <text evidence="1">The sequence shown here is derived from an EMBL/GenBank/DDBJ whole genome shotgun (WGS) entry which is preliminary data.</text>
</comment>
<proteinExistence type="predicted"/>
<sequence>MANHTQETEITTKEKKLIEILRNTSYGDITVTVEDKQPAVVEEAVKSIKL</sequence>
<organism evidence="1 2">
    <name type="scientific">Oxobacter pfennigii</name>
    <dbReference type="NCBI Taxonomy" id="36849"/>
    <lineage>
        <taxon>Bacteria</taxon>
        <taxon>Bacillati</taxon>
        <taxon>Bacillota</taxon>
        <taxon>Clostridia</taxon>
        <taxon>Eubacteriales</taxon>
        <taxon>Clostridiaceae</taxon>
        <taxon>Oxobacter</taxon>
    </lineage>
</organism>
<dbReference type="Proteomes" id="UP000050326">
    <property type="component" value="Unassembled WGS sequence"/>
</dbReference>
<dbReference type="AlphaFoldDB" id="A0A0P8W5U1"/>
<evidence type="ECO:0008006" key="3">
    <source>
        <dbReference type="Google" id="ProtNLM"/>
    </source>
</evidence>
<gene>
    <name evidence="1" type="ORF">OXPF_27810</name>
</gene>
<reference evidence="1 2" key="1">
    <citation type="submission" date="2015-09" db="EMBL/GenBank/DDBJ databases">
        <title>Genome sequence of Oxobacter pfennigii DSM 3222.</title>
        <authorList>
            <person name="Poehlein A."/>
            <person name="Bengelsdorf F.R."/>
            <person name="Schiel-Bengelsdorf B."/>
            <person name="Duerre P."/>
            <person name="Daniel R."/>
        </authorList>
    </citation>
    <scope>NUCLEOTIDE SEQUENCE [LARGE SCALE GENOMIC DNA]</scope>
    <source>
        <strain evidence="1 2">DSM 3222</strain>
    </source>
</reference>
<dbReference type="STRING" id="36849.OXPF_27810"/>
<keyword evidence="2" id="KW-1185">Reference proteome</keyword>
<protein>
    <recommendedName>
        <fullName evidence="3">DUF2292 domain-containing protein</fullName>
    </recommendedName>
</protein>